<dbReference type="RefSeq" id="WP_009454996.1">
    <property type="nucleotide sequence ID" value="NZ_MRCA01000017.1"/>
</dbReference>
<keyword evidence="2" id="KW-1185">Reference proteome</keyword>
<organism evidence="1 2">
    <name type="scientific">Fischerella major NIES-592</name>
    <dbReference type="NCBI Taxonomy" id="210994"/>
    <lineage>
        <taxon>Bacteria</taxon>
        <taxon>Bacillati</taxon>
        <taxon>Cyanobacteriota</taxon>
        <taxon>Cyanophyceae</taxon>
        <taxon>Nostocales</taxon>
        <taxon>Hapalosiphonaceae</taxon>
        <taxon>Fischerella</taxon>
    </lineage>
</organism>
<gene>
    <name evidence="1" type="ORF">NIES592_21170</name>
</gene>
<name>A0A1U7GU69_9CYAN</name>
<evidence type="ECO:0000313" key="2">
    <source>
        <dbReference type="Proteomes" id="UP000186391"/>
    </source>
</evidence>
<dbReference type="OrthoDB" id="425943at2"/>
<proteinExistence type="predicted"/>
<reference evidence="1 2" key="1">
    <citation type="submission" date="2016-11" db="EMBL/GenBank/DDBJ databases">
        <title>Draft Genome Sequences of Nine Cyanobacterial Strains from Diverse Habitats.</title>
        <authorList>
            <person name="Zhu T."/>
            <person name="Hou S."/>
            <person name="Lu X."/>
            <person name="Hess W.R."/>
        </authorList>
    </citation>
    <scope>NUCLEOTIDE SEQUENCE [LARGE SCALE GENOMIC DNA]</scope>
    <source>
        <strain evidence="1 2">NIES-592</strain>
    </source>
</reference>
<dbReference type="GeneID" id="35796665"/>
<evidence type="ECO:0008006" key="3">
    <source>
        <dbReference type="Google" id="ProtNLM"/>
    </source>
</evidence>
<accession>A0A1U7GU69</accession>
<dbReference type="Proteomes" id="UP000186391">
    <property type="component" value="Unassembled WGS sequence"/>
</dbReference>
<dbReference type="AlphaFoldDB" id="A0A1U7GU69"/>
<protein>
    <recommendedName>
        <fullName evidence="3">Excinuclease ATPase subunit</fullName>
    </recommendedName>
</protein>
<comment type="caution">
    <text evidence="1">The sequence shown here is derived from an EMBL/GenBank/DDBJ whole genome shotgun (WGS) entry which is preliminary data.</text>
</comment>
<dbReference type="EMBL" id="MRCA01000017">
    <property type="protein sequence ID" value="OKH11556.1"/>
    <property type="molecule type" value="Genomic_DNA"/>
</dbReference>
<sequence length="112" mass="13191">MSPENNESIEIQEINKFKPVHFADLIRAAQLIFDPARGVSGIYRKVDWQEFGIPDDVTENLQALGQEYQYASPHISPEIIWSKLTPATRIWFFENRNELWQFEEYFPALDED</sequence>
<evidence type="ECO:0000313" key="1">
    <source>
        <dbReference type="EMBL" id="OKH11556.1"/>
    </source>
</evidence>